<protein>
    <recommendedName>
        <fullName evidence="3">DUF5071 domain-containing protein</fullName>
    </recommendedName>
</protein>
<dbReference type="EMBL" id="ATFF01000006">
    <property type="protein sequence ID" value="EPF30833.1"/>
    <property type="molecule type" value="Genomic_DNA"/>
</dbReference>
<dbReference type="HOGENOM" id="CLU_153159_0_0_12"/>
<sequence length="139" mass="16501">MYTELDELLEQNTTIDAWYDDGFLIARSILNDFSQNDWNMLKNNILNKDLEWQKKLAYSISNKIIIDELDILLELLKINNDELTEICIDSLKLYCIPKFENIIKNNPNVLKIIHDKNNFQSNFTRTVIEQVMQILNFRS</sequence>
<name>S3JXX4_TREMA</name>
<comment type="caution">
    <text evidence="1">The sequence shown here is derived from an EMBL/GenBank/DDBJ whole genome shotgun (WGS) entry which is preliminary data.</text>
</comment>
<reference evidence="1 2" key="1">
    <citation type="submission" date="2013-04" db="EMBL/GenBank/DDBJ databases">
        <title>The Genome Sequence of Treponema maltophilum ATCC 51939.</title>
        <authorList>
            <consortium name="The Broad Institute Genomics Platform"/>
            <person name="Earl A."/>
            <person name="Ward D."/>
            <person name="Feldgarden M."/>
            <person name="Gevers D."/>
            <person name="Leonetti C."/>
            <person name="Blanton J.M."/>
            <person name="Dewhirst F.E."/>
            <person name="Izard J."/>
            <person name="Walker B."/>
            <person name="Young S."/>
            <person name="Zeng Q."/>
            <person name="Gargeya S."/>
            <person name="Fitzgerald M."/>
            <person name="Haas B."/>
            <person name="Abouelleil A."/>
            <person name="Allen A.W."/>
            <person name="Alvarado L."/>
            <person name="Arachchi H.M."/>
            <person name="Berlin A.M."/>
            <person name="Chapman S.B."/>
            <person name="Gainer-Dewar J."/>
            <person name="Goldberg J."/>
            <person name="Griggs A."/>
            <person name="Gujja S."/>
            <person name="Hansen M."/>
            <person name="Howarth C."/>
            <person name="Imamovic A."/>
            <person name="Ireland A."/>
            <person name="Larimer J."/>
            <person name="McCowan C."/>
            <person name="Murphy C."/>
            <person name="Pearson M."/>
            <person name="Poon T.W."/>
            <person name="Priest M."/>
            <person name="Roberts A."/>
            <person name="Saif S."/>
            <person name="Shea T."/>
            <person name="Sisk P."/>
            <person name="Sykes S."/>
            <person name="Wortman J."/>
            <person name="Nusbaum C."/>
            <person name="Birren B."/>
        </authorList>
    </citation>
    <scope>NUCLEOTIDE SEQUENCE [LARGE SCALE GENOMIC DNA]</scope>
    <source>
        <strain evidence="1 2">ATCC 51939</strain>
    </source>
</reference>
<keyword evidence="2" id="KW-1185">Reference proteome</keyword>
<evidence type="ECO:0008006" key="3">
    <source>
        <dbReference type="Google" id="ProtNLM"/>
    </source>
</evidence>
<dbReference type="Proteomes" id="UP000014541">
    <property type="component" value="Unassembled WGS sequence"/>
</dbReference>
<dbReference type="eggNOG" id="ENOG5031WUV">
    <property type="taxonomic scope" value="Bacteria"/>
</dbReference>
<evidence type="ECO:0000313" key="1">
    <source>
        <dbReference type="EMBL" id="EPF30833.1"/>
    </source>
</evidence>
<dbReference type="RefSeq" id="WP_016525444.1">
    <property type="nucleotide sequence ID" value="NZ_KE332518.1"/>
</dbReference>
<dbReference type="STRING" id="1125699.HMPREF9194_01157"/>
<gene>
    <name evidence="1" type="ORF">HMPREF9194_01157</name>
</gene>
<dbReference type="AlphaFoldDB" id="S3JXX4"/>
<accession>S3JXX4</accession>
<evidence type="ECO:0000313" key="2">
    <source>
        <dbReference type="Proteomes" id="UP000014541"/>
    </source>
</evidence>
<proteinExistence type="predicted"/>
<dbReference type="OrthoDB" id="6900863at2"/>
<organism evidence="1 2">
    <name type="scientific">Treponema maltophilum ATCC 51939</name>
    <dbReference type="NCBI Taxonomy" id="1125699"/>
    <lineage>
        <taxon>Bacteria</taxon>
        <taxon>Pseudomonadati</taxon>
        <taxon>Spirochaetota</taxon>
        <taxon>Spirochaetia</taxon>
        <taxon>Spirochaetales</taxon>
        <taxon>Treponemataceae</taxon>
        <taxon>Treponema</taxon>
    </lineage>
</organism>